<dbReference type="InterPro" id="IPR010141">
    <property type="entry name" value="FGAM_synthase"/>
</dbReference>
<evidence type="ECO:0000259" key="8">
    <source>
        <dbReference type="Pfam" id="PF02769"/>
    </source>
</evidence>
<sequence>MNTRIFVRKKPGFRVESRSLEDELRQSLNLPEEFRLLKYNIYDIFGADEEEVSLLKQHVLAEAVTDEIAEPEGEDMIAFEFLPGQYDQRADSAMQCLMLLSGRKPAVIRSGTLLEMENVTEAQKEAIAAYVINPVESRRKDLTVLDNDQDVQVEPVPVIEEFTGMDEQALTALHDRLGLAMSLEDLAFVQGHFRDDEHRDPTMTEIRVLDTYWSDHCRHTTFETVLEDVVFEKNRLHKRLQEAYENYLDLRNKVHGGRKESTLMDMASLVGKYMRKTGQLEDLEVSDEINACSIEITVDEDGVNTPWLLMFKNETHNHPTEIEPFGGAATCIGGAIRDPLSGRSYVYQAMRITGAGDINRPVSETMEHKLPQSKISRTAARGYSSYGNQIGLPTTFVEEIYDDGYTAKRMEVGAVIGAAPKSHVKREKPQPGDFVVLIGGATGRDGIGGATGSSKEHTDTSLEKCSSEVQKGNALTERKLQRLFRNPEVTRRIRKANDFGAGGVSVAIGELADGLVIDLDAVPVKYEGLDGTELAISESQERMAAVIPAEEFEAFRELCRQENLDCVQTAVVTEEPRLVMNWRGKTIVDLPRAFLDTNGVRQHQKVVVTASDYDDDPFAPARETTLTEVLKRPDVACQIGLAEMFDGSIGKSTVLMPFGGRKQLTPEEGSVQKLPVDGFTNTVSAMTFGFDPVVAKCSPYLGAAYSVVAALARQAALGMDPLSARLSNQEYFERLGKDPVKWGRPLEAMLGLIDAQMAFGTPSIGGKDSMSGTFNDIHVPPTVITFAVTTGQADEVKPAEFAGAGHDLYLLAHRPLADGSPDYEQLKDSFRALRQAAPKVLAARSVNNGGIAAALAKMAFGNWIGADVTVDDPWGFGIGSVIVEASEPLEDGRFEKIGQTTADETVTINGQTTALQDAFDAWTSTYEGLYPRKAADGEGQPAADLVQGEKQYAGTRVEKPQVLIPVFPGQNCELDTARRFERAGAQVKQFVLNDRTPEALNESVDQLADEIRKAQILMIVGGFSAGDEPDGSGKFIANVLKNPKIAAAVEAMRKENDGLILGICNGFQALIKSGLLPGGDRLQGKDAPTLFRNDIDRHVSRIARTRITSTKSPWLQDFKPGQVHSVAFSHGEGKFVADEETLKQLAASGQIATQYVDDTGKPSMMGEDNINGSAWAVEGITSEDGRVLGKMGHSERWEEGLFINIDGDKDQDIFASGVRFFTRNPLPDENT</sequence>
<dbReference type="Gene3D" id="3.90.650.10">
    <property type="entry name" value="PurM-like C-terminal domain"/>
    <property type="match status" value="1"/>
</dbReference>
<dbReference type="CDD" id="cd02204">
    <property type="entry name" value="PurL_repeat2"/>
    <property type="match status" value="1"/>
</dbReference>
<dbReference type="RefSeq" id="WP_067553945.1">
    <property type="nucleotide sequence ID" value="NZ_CANSHE010000002.1"/>
</dbReference>
<dbReference type="KEGG" id="fro:AALO17_00330"/>
<gene>
    <name evidence="10" type="ORF">AALO17_00330</name>
</gene>
<evidence type="ECO:0000256" key="3">
    <source>
        <dbReference type="ARBA" id="ARBA00022741"/>
    </source>
</evidence>
<dbReference type="SUPFAM" id="SSF55326">
    <property type="entry name" value="PurM N-terminal domain-like"/>
    <property type="match status" value="2"/>
</dbReference>
<evidence type="ECO:0000313" key="10">
    <source>
        <dbReference type="EMBL" id="AMK53167.1"/>
    </source>
</evidence>
<dbReference type="NCBIfam" id="TIGR01857">
    <property type="entry name" value="FGAM-synthase"/>
    <property type="match status" value="1"/>
</dbReference>
<organism evidence="10 11">
    <name type="scientific">Faecalibaculum rodentium</name>
    <dbReference type="NCBI Taxonomy" id="1702221"/>
    <lineage>
        <taxon>Bacteria</taxon>
        <taxon>Bacillati</taxon>
        <taxon>Bacillota</taxon>
        <taxon>Erysipelotrichia</taxon>
        <taxon>Erysipelotrichales</taxon>
        <taxon>Erysipelotrichaceae</taxon>
        <taxon>Faecalibaculum</taxon>
    </lineage>
</organism>
<dbReference type="SUPFAM" id="SSF56042">
    <property type="entry name" value="PurM C-terminal domain-like"/>
    <property type="match status" value="2"/>
</dbReference>
<protein>
    <recommendedName>
        <fullName evidence="12">Phosphoribosylformylglycinamidine synthase</fullName>
    </recommendedName>
</protein>
<evidence type="ECO:0008006" key="12">
    <source>
        <dbReference type="Google" id="ProtNLM"/>
    </source>
</evidence>
<dbReference type="GO" id="GO:0004642">
    <property type="term" value="F:phosphoribosylformylglycinamidine synthase activity"/>
    <property type="evidence" value="ECO:0007669"/>
    <property type="project" value="TreeGrafter"/>
</dbReference>
<feature type="domain" description="Phosphoribosylformylglycinamidine synthase linker" evidence="9">
    <location>
        <begin position="173"/>
        <end position="219"/>
    </location>
</feature>
<dbReference type="InterPro" id="IPR029062">
    <property type="entry name" value="Class_I_gatase-like"/>
</dbReference>
<dbReference type="Pfam" id="PF13507">
    <property type="entry name" value="GATase_5"/>
    <property type="match status" value="1"/>
</dbReference>
<dbReference type="EMBL" id="CP011391">
    <property type="protein sequence ID" value="AMK53167.1"/>
    <property type="molecule type" value="Genomic_DNA"/>
</dbReference>
<proteinExistence type="predicted"/>
<dbReference type="InterPro" id="IPR010918">
    <property type="entry name" value="PurM-like_C_dom"/>
</dbReference>
<dbReference type="InterPro" id="IPR036921">
    <property type="entry name" value="PurM-like_N_sf"/>
</dbReference>
<keyword evidence="3" id="KW-0547">Nucleotide-binding</keyword>
<dbReference type="Pfam" id="PF18072">
    <property type="entry name" value="FGAR-AT_linker"/>
    <property type="match status" value="1"/>
</dbReference>
<dbReference type="AlphaFoldDB" id="A0A140DR90"/>
<evidence type="ECO:0000256" key="6">
    <source>
        <dbReference type="ARBA" id="ARBA00022842"/>
    </source>
</evidence>
<evidence type="ECO:0000259" key="9">
    <source>
        <dbReference type="Pfam" id="PF18072"/>
    </source>
</evidence>
<dbReference type="PANTHER" id="PTHR10099">
    <property type="entry name" value="PHOSPHORIBOSYLFORMYLGLYCINAMIDINE SYNTHASE"/>
    <property type="match status" value="1"/>
</dbReference>
<dbReference type="PATRIC" id="fig|1702221.3.peg.32"/>
<evidence type="ECO:0000256" key="1">
    <source>
        <dbReference type="ARBA" id="ARBA00022598"/>
    </source>
</evidence>
<dbReference type="SMART" id="SM01211">
    <property type="entry name" value="GATase_5"/>
    <property type="match status" value="1"/>
</dbReference>
<accession>A0A140DR90</accession>
<reference evidence="10 11" key="1">
    <citation type="journal article" date="2016" name="Gut Pathog.">
        <title>Whole genome sequencing of "Faecalibaculum rodentium" ALO17, isolated from C57BL/6J laboratory mouse feces.</title>
        <authorList>
            <person name="Lim S."/>
            <person name="Chang D.H."/>
            <person name="Ahn S."/>
            <person name="Kim B.C."/>
        </authorList>
    </citation>
    <scope>NUCLEOTIDE SEQUENCE [LARGE SCALE GENOMIC DNA]</scope>
    <source>
        <strain evidence="10 11">Alo17</strain>
    </source>
</reference>
<feature type="domain" description="PurM-like C-terminal" evidence="8">
    <location>
        <begin position="430"/>
        <end position="582"/>
    </location>
</feature>
<evidence type="ECO:0000256" key="7">
    <source>
        <dbReference type="SAM" id="MobiDB-lite"/>
    </source>
</evidence>
<dbReference type="GO" id="GO:0005524">
    <property type="term" value="F:ATP binding"/>
    <property type="evidence" value="ECO:0007669"/>
    <property type="project" value="UniProtKB-KW"/>
</dbReference>
<feature type="compositionally biased region" description="Basic and acidic residues" evidence="7">
    <location>
        <begin position="454"/>
        <end position="466"/>
    </location>
</feature>
<name>A0A140DR90_9FIRM</name>
<dbReference type="InterPro" id="IPR036676">
    <property type="entry name" value="PurM-like_C_sf"/>
</dbReference>
<evidence type="ECO:0000256" key="5">
    <source>
        <dbReference type="ARBA" id="ARBA00022840"/>
    </source>
</evidence>
<evidence type="ECO:0000256" key="4">
    <source>
        <dbReference type="ARBA" id="ARBA00022755"/>
    </source>
</evidence>
<dbReference type="FunFam" id="3.30.1330.10:FF:000013">
    <property type="entry name" value="Phosphoribosylformylglycinamidine synthase"/>
    <property type="match status" value="1"/>
</dbReference>
<dbReference type="GeneID" id="78476957"/>
<dbReference type="GO" id="GO:0006164">
    <property type="term" value="P:purine nucleotide biosynthetic process"/>
    <property type="evidence" value="ECO:0007669"/>
    <property type="project" value="UniProtKB-KW"/>
</dbReference>
<keyword evidence="6" id="KW-0460">Magnesium</keyword>
<keyword evidence="5" id="KW-0067">ATP-binding</keyword>
<keyword evidence="11" id="KW-1185">Reference proteome</keyword>
<dbReference type="OrthoDB" id="9804441at2"/>
<dbReference type="Proteomes" id="UP000069771">
    <property type="component" value="Chromosome"/>
</dbReference>
<keyword evidence="1" id="KW-0436">Ligase</keyword>
<dbReference type="CDD" id="cd02203">
    <property type="entry name" value="PurL_repeat1"/>
    <property type="match status" value="1"/>
</dbReference>
<evidence type="ECO:0000313" key="11">
    <source>
        <dbReference type="Proteomes" id="UP000069771"/>
    </source>
</evidence>
<dbReference type="GO" id="GO:0046872">
    <property type="term" value="F:metal ion binding"/>
    <property type="evidence" value="ECO:0007669"/>
    <property type="project" value="UniProtKB-KW"/>
</dbReference>
<dbReference type="Pfam" id="PF02769">
    <property type="entry name" value="AIRS_C"/>
    <property type="match status" value="1"/>
</dbReference>
<dbReference type="Gene3D" id="3.30.1330.10">
    <property type="entry name" value="PurM-like, N-terminal domain"/>
    <property type="match status" value="2"/>
</dbReference>
<dbReference type="Gene3D" id="3.40.50.880">
    <property type="match status" value="1"/>
</dbReference>
<evidence type="ECO:0000256" key="2">
    <source>
        <dbReference type="ARBA" id="ARBA00022723"/>
    </source>
</evidence>
<feature type="region of interest" description="Disordered" evidence="7">
    <location>
        <begin position="446"/>
        <end position="466"/>
    </location>
</feature>
<dbReference type="STRING" id="1702221.AALO17_00330"/>
<keyword evidence="4" id="KW-0658">Purine biosynthesis</keyword>
<dbReference type="SUPFAM" id="SSF52317">
    <property type="entry name" value="Class I glutamine amidotransferase-like"/>
    <property type="match status" value="1"/>
</dbReference>
<dbReference type="GO" id="GO:0005737">
    <property type="term" value="C:cytoplasm"/>
    <property type="evidence" value="ECO:0007669"/>
    <property type="project" value="TreeGrafter"/>
</dbReference>
<keyword evidence="2" id="KW-0479">Metal-binding</keyword>
<dbReference type="PANTHER" id="PTHR10099:SF1">
    <property type="entry name" value="PHOSPHORIBOSYLFORMYLGLYCINAMIDINE SYNTHASE"/>
    <property type="match status" value="1"/>
</dbReference>
<dbReference type="InterPro" id="IPR041609">
    <property type="entry name" value="PurL_linker"/>
</dbReference>